<dbReference type="SUPFAM" id="SSF46785">
    <property type="entry name" value="Winged helix' DNA-binding domain"/>
    <property type="match status" value="1"/>
</dbReference>
<evidence type="ECO:0000313" key="6">
    <source>
        <dbReference type="Proteomes" id="UP000323502"/>
    </source>
</evidence>
<evidence type="ECO:0000259" key="4">
    <source>
        <dbReference type="PROSITE" id="PS50042"/>
    </source>
</evidence>
<dbReference type="Pfam" id="PF13545">
    <property type="entry name" value="HTH_Crp_2"/>
    <property type="match status" value="1"/>
</dbReference>
<gene>
    <name evidence="5" type="ORF">SAMN05216557_101696</name>
</gene>
<name>A0A1G7G4D2_9SPHN</name>
<dbReference type="SUPFAM" id="SSF51206">
    <property type="entry name" value="cAMP-binding domain-like"/>
    <property type="match status" value="1"/>
</dbReference>
<proteinExistence type="predicted"/>
<dbReference type="InterPro" id="IPR036388">
    <property type="entry name" value="WH-like_DNA-bd_sf"/>
</dbReference>
<dbReference type="EMBL" id="FNBI01000001">
    <property type="protein sequence ID" value="SDE82935.1"/>
    <property type="molecule type" value="Genomic_DNA"/>
</dbReference>
<sequence length="258" mass="28832">MHRGTTDGFAHATNMFAERAMQQDQVGNTLLRSLDPSDFMAIAPYLERVSFAVDDNVADAGTSIDTIWFPEAGIAAVLDRTEGDRRLAVGLVGAEGFVGWPLLLGDDRWLHDVVMRAEKGTALRIDADRLLAAIEDHPSLRAALLRFVTVFMTQMGRTIVSSLIHPVERRMARWILLYHDRVSGDEICLTHEEFRLMLGVRRSSVTDALHRLEAEQAVRGLRGRVVVRDRAKLAELAGDTYGPPEREYRRLVLGASQD</sequence>
<dbReference type="Gene3D" id="2.60.120.10">
    <property type="entry name" value="Jelly Rolls"/>
    <property type="match status" value="1"/>
</dbReference>
<dbReference type="InterPro" id="IPR014710">
    <property type="entry name" value="RmlC-like_jellyroll"/>
</dbReference>
<dbReference type="InterPro" id="IPR012318">
    <property type="entry name" value="HTH_CRP"/>
</dbReference>
<evidence type="ECO:0000313" key="5">
    <source>
        <dbReference type="EMBL" id="SDE82935.1"/>
    </source>
</evidence>
<keyword evidence="1" id="KW-0805">Transcription regulation</keyword>
<keyword evidence="2" id="KW-0238">DNA-binding</keyword>
<dbReference type="InterPro" id="IPR018490">
    <property type="entry name" value="cNMP-bd_dom_sf"/>
</dbReference>
<evidence type="ECO:0000256" key="2">
    <source>
        <dbReference type="ARBA" id="ARBA00023125"/>
    </source>
</evidence>
<dbReference type="PROSITE" id="PS50042">
    <property type="entry name" value="CNMP_BINDING_3"/>
    <property type="match status" value="1"/>
</dbReference>
<dbReference type="GO" id="GO:0003677">
    <property type="term" value="F:DNA binding"/>
    <property type="evidence" value="ECO:0007669"/>
    <property type="project" value="UniProtKB-KW"/>
</dbReference>
<dbReference type="Gene3D" id="1.10.10.10">
    <property type="entry name" value="Winged helix-like DNA-binding domain superfamily/Winged helix DNA-binding domain"/>
    <property type="match status" value="1"/>
</dbReference>
<keyword evidence="3" id="KW-0804">Transcription</keyword>
<organism evidence="5 6">
    <name type="scientific">Sphingomonas carotinifaciens</name>
    <dbReference type="NCBI Taxonomy" id="1166323"/>
    <lineage>
        <taxon>Bacteria</taxon>
        <taxon>Pseudomonadati</taxon>
        <taxon>Pseudomonadota</taxon>
        <taxon>Alphaproteobacteria</taxon>
        <taxon>Sphingomonadales</taxon>
        <taxon>Sphingomonadaceae</taxon>
        <taxon>Sphingomonas</taxon>
    </lineage>
</organism>
<dbReference type="InterPro" id="IPR036390">
    <property type="entry name" value="WH_DNA-bd_sf"/>
</dbReference>
<keyword evidence="6" id="KW-1185">Reference proteome</keyword>
<reference evidence="5 6" key="1">
    <citation type="submission" date="2016-10" db="EMBL/GenBank/DDBJ databases">
        <authorList>
            <person name="Varghese N."/>
            <person name="Submissions S."/>
        </authorList>
    </citation>
    <scope>NUCLEOTIDE SEQUENCE [LARGE SCALE GENOMIC DNA]</scope>
    <source>
        <strain evidence="5 6">S7-754</strain>
    </source>
</reference>
<feature type="domain" description="Cyclic nucleotide-binding" evidence="4">
    <location>
        <begin position="30"/>
        <end position="108"/>
    </location>
</feature>
<evidence type="ECO:0000256" key="3">
    <source>
        <dbReference type="ARBA" id="ARBA00023163"/>
    </source>
</evidence>
<dbReference type="SMART" id="SM00100">
    <property type="entry name" value="cNMP"/>
    <property type="match status" value="1"/>
</dbReference>
<dbReference type="GO" id="GO:0006355">
    <property type="term" value="P:regulation of DNA-templated transcription"/>
    <property type="evidence" value="ECO:0007669"/>
    <property type="project" value="InterPro"/>
</dbReference>
<evidence type="ECO:0000256" key="1">
    <source>
        <dbReference type="ARBA" id="ARBA00023015"/>
    </source>
</evidence>
<dbReference type="AlphaFoldDB" id="A0A1G7G4D2"/>
<dbReference type="InterPro" id="IPR000595">
    <property type="entry name" value="cNMP-bd_dom"/>
</dbReference>
<protein>
    <submittedName>
        <fullName evidence="5">cAMP-binding domain of CRP or a regulatory subunit of cAMP-dependent protein kinases</fullName>
    </submittedName>
</protein>
<dbReference type="CDD" id="cd00038">
    <property type="entry name" value="CAP_ED"/>
    <property type="match status" value="1"/>
</dbReference>
<accession>A0A1G7G4D2</accession>
<dbReference type="Proteomes" id="UP000323502">
    <property type="component" value="Unassembled WGS sequence"/>
</dbReference>